<dbReference type="GeneID" id="123143077"/>
<dbReference type="STRING" id="4565.A0A3B6QBS0"/>
<evidence type="ECO:0000256" key="3">
    <source>
        <dbReference type="SAM" id="SignalP"/>
    </source>
</evidence>
<dbReference type="Gramene" id="TraesCS6D03G0060700.1">
    <property type="protein sequence ID" value="TraesCS6D03G0060700.1.CDS"/>
    <property type="gene ID" value="TraesCS6D03G0060700"/>
</dbReference>
<dbReference type="OrthoDB" id="1600564at2759"/>
<evidence type="ECO:0000256" key="2">
    <source>
        <dbReference type="SAM" id="MobiDB-lite"/>
    </source>
</evidence>
<proteinExistence type="inferred from homology"/>
<dbReference type="RefSeq" id="XP_044417796.1">
    <property type="nucleotide sequence ID" value="XM_044561861.1"/>
</dbReference>
<protein>
    <submittedName>
        <fullName evidence="4">Uncharacterized protein</fullName>
    </submittedName>
</protein>
<dbReference type="Pfam" id="PF00657">
    <property type="entry name" value="Lipase_GDSL"/>
    <property type="match status" value="1"/>
</dbReference>
<evidence type="ECO:0000313" key="5">
    <source>
        <dbReference type="Proteomes" id="UP000019116"/>
    </source>
</evidence>
<dbReference type="EnsemblPlants" id="TraesCS6D02G030700.1">
    <property type="protein sequence ID" value="TraesCS6D02G030700.1"/>
    <property type="gene ID" value="TraesCS6D02G030700"/>
</dbReference>
<reference evidence="4" key="2">
    <citation type="submission" date="2018-10" db="UniProtKB">
        <authorList>
            <consortium name="EnsemblPlants"/>
        </authorList>
    </citation>
    <scope>IDENTIFICATION</scope>
</reference>
<dbReference type="PANTHER" id="PTHR45642:SF19">
    <property type="entry name" value="OS02G0110000 PROTEIN"/>
    <property type="match status" value="1"/>
</dbReference>
<accession>A0A3B6QBS0</accession>
<keyword evidence="5" id="KW-1185">Reference proteome</keyword>
<dbReference type="GO" id="GO:0016788">
    <property type="term" value="F:hydrolase activity, acting on ester bonds"/>
    <property type="evidence" value="ECO:0007669"/>
    <property type="project" value="InterPro"/>
</dbReference>
<dbReference type="InterPro" id="IPR035669">
    <property type="entry name" value="SGNH_plant_lipase-like"/>
</dbReference>
<feature type="compositionally biased region" description="Pro residues" evidence="2">
    <location>
        <begin position="128"/>
        <end position="144"/>
    </location>
</feature>
<dbReference type="PaxDb" id="4565-Traes_6DS_20690B9A7.1"/>
<dbReference type="Gene3D" id="3.40.50.1110">
    <property type="entry name" value="SGNH hydrolase"/>
    <property type="match status" value="1"/>
</dbReference>
<feature type="signal peptide" evidence="3">
    <location>
        <begin position="1"/>
        <end position="22"/>
    </location>
</feature>
<dbReference type="InterPro" id="IPR001087">
    <property type="entry name" value="GDSL"/>
</dbReference>
<sequence length="535" mass="58918">MRRPAVVAVALLLLIAWQPSPGRTAAALDEQDDDPPARSLPPPPDEQDDDPPTRSMPPSSDEQEDNPPVQSMPPPPSDEQEDNPPVRSMPPPPSDEQDNPSWPGLPLLPPPPPPEESDAPGVPSLPGSMPPPPPPPAEPAAPPTRPRRARLPPRQDDPPEPEPPELPRHRRTPKDPTPPRTVVPPQEPGWAAVPLPMPPMPAPGRPINYSTTGWTTMLVFGDSTVDPGNNNRLQTMMRANFLPYGAGFLGGRPTGRFSNGRLITDILAERLGVARSLPGFREPRLRPRQLRRGVSFASAGSGYDDATARISNTLSFSNQVEDLWRYRRNLQRLVGPRRAGQLLRRATFVISAGTTDLFNHYLATNRSGTESWPPYENLLITRVANYTQAMRALGGRRFVFVGVPPVGCLPLVRTLLGTGAETCHENMNSMATSFNRRLGEVVRFLRNQRDIRATFIDVYPIVSMATIDPKNFGLTETSRGCCGTGVIEVGQTCRGRLTCTDPSKYMYWDAVHQTERMNQIITDYVIMNSIGEIYA</sequence>
<evidence type="ECO:0000313" key="4">
    <source>
        <dbReference type="EnsemblPlants" id="TraesCS6D02G030700.1"/>
    </source>
</evidence>
<dbReference type="SMR" id="A0A3B6QBS0"/>
<dbReference type="PANTHER" id="PTHR45642">
    <property type="entry name" value="GDSL ESTERASE/LIPASE EXL3"/>
    <property type="match status" value="1"/>
</dbReference>
<feature type="chain" id="PRO_5043179255" evidence="3">
    <location>
        <begin position="23"/>
        <end position="535"/>
    </location>
</feature>
<dbReference type="Gramene" id="TraesCS6D02G030700.1">
    <property type="protein sequence ID" value="TraesCS6D02G030700.1"/>
    <property type="gene ID" value="TraesCS6D02G030700"/>
</dbReference>
<dbReference type="OMA" id="PHFKAPI"/>
<dbReference type="CDD" id="cd01837">
    <property type="entry name" value="SGNH_plant_lipase_like"/>
    <property type="match status" value="1"/>
</dbReference>
<dbReference type="Proteomes" id="UP000019116">
    <property type="component" value="Chromosome 6D"/>
</dbReference>
<comment type="similarity">
    <text evidence="1">Belongs to the 'GDSL' lipolytic enzyme family.</text>
</comment>
<gene>
    <name evidence="4" type="primary">LOC123143077</name>
</gene>
<evidence type="ECO:0000256" key="1">
    <source>
        <dbReference type="ARBA" id="ARBA00008668"/>
    </source>
</evidence>
<name>A0A3B6QBS0_WHEAT</name>
<reference evidence="4" key="1">
    <citation type="submission" date="2018-08" db="EMBL/GenBank/DDBJ databases">
        <authorList>
            <person name="Rossello M."/>
        </authorList>
    </citation>
    <scope>NUCLEOTIDE SEQUENCE [LARGE SCALE GENOMIC DNA]</scope>
    <source>
        <strain evidence="4">cv. Chinese Spring</strain>
    </source>
</reference>
<dbReference type="AlphaFoldDB" id="A0A3B6QBS0"/>
<keyword evidence="3" id="KW-0732">Signal</keyword>
<dbReference type="InterPro" id="IPR036514">
    <property type="entry name" value="SGNH_hydro_sf"/>
</dbReference>
<feature type="compositionally biased region" description="Pro residues" evidence="2">
    <location>
        <begin position="175"/>
        <end position="187"/>
    </location>
</feature>
<dbReference type="InterPro" id="IPR050592">
    <property type="entry name" value="GDSL_lipolytic_enzyme"/>
</dbReference>
<organism evidence="4">
    <name type="scientific">Triticum aestivum</name>
    <name type="common">Wheat</name>
    <dbReference type="NCBI Taxonomy" id="4565"/>
    <lineage>
        <taxon>Eukaryota</taxon>
        <taxon>Viridiplantae</taxon>
        <taxon>Streptophyta</taxon>
        <taxon>Embryophyta</taxon>
        <taxon>Tracheophyta</taxon>
        <taxon>Spermatophyta</taxon>
        <taxon>Magnoliopsida</taxon>
        <taxon>Liliopsida</taxon>
        <taxon>Poales</taxon>
        <taxon>Poaceae</taxon>
        <taxon>BOP clade</taxon>
        <taxon>Pooideae</taxon>
        <taxon>Triticodae</taxon>
        <taxon>Triticeae</taxon>
        <taxon>Triticinae</taxon>
        <taxon>Triticum</taxon>
    </lineage>
</organism>
<feature type="region of interest" description="Disordered" evidence="2">
    <location>
        <begin position="24"/>
        <end position="197"/>
    </location>
</feature>